<dbReference type="InterPro" id="IPR013260">
    <property type="entry name" value="mRNA_splic_SYF2"/>
</dbReference>
<keyword evidence="7" id="KW-0677">Repeat</keyword>
<name>A0A9N9BED2_9GLOM</name>
<dbReference type="OrthoDB" id="199717at2759"/>
<keyword evidence="13" id="KW-1185">Reference proteome</keyword>
<sequence>MPPKRKNSLTPQTTNTKKVKSKEGAPDASQNENEKQPTEAAPIQKPVARGRGRPRKHPIVDQQRVPADQSTSSLVIGNPPSLLAGSNLAGQGSQVPMTEVSQNKEAPAVAKPRRGRPRKNPIPVESAPKADLLPAKETSAKGPEGNDKSAPPALSPGTQQITQQKTHQPAIKDAATITDITISNSSQSIDLLLQHSIMHTQKIITSVGESPTPPKKRGRPKKVISAPAPATASQKESVFQPVAIAPAETGAKISGDSVAVSASPTKGKRGRPRKNPLPVGNEKPKTTKVNKEDSVKSTSATLGETQPASIEAAQQVTVVKKGRGRPRKNTVEDKDVNNKSTIAKSLPVEGEKPKSKRGRPKKQVSPEESAKLAKPKDSSAPTQARRGRPPKRKSLDNVQPDASWSSQAPERVDAVSSERSVPGGSTVSDKPSVKKPRLDGTGSIEDIIESVKYAPQPDSLVHEERLKKLENMRNRLSTSSQANREEVFAEHQRKKINHKEEVRREYKKTEAEKLLARQEIERAGGDYERLRSWTYSAEEAEKWEKREEKKAKRKEIGFTDYNQVAEKKYNRQIHELKPDLHAYQEAKAQAGASSVDDTTFYRDANSLAFAGVDSQPSRQAVERLVTDVSKQIEQREKFSRQKPVNEEEDITYINERNRHFNEKIDRYYGKYTKEIRENFERGTAYVDKHCLLLFVNISNSWDDALNFCRGLFTQR</sequence>
<dbReference type="Pfam" id="PF08231">
    <property type="entry name" value="SYF2"/>
    <property type="match status" value="1"/>
</dbReference>
<keyword evidence="5" id="KW-0507">mRNA processing</keyword>
<dbReference type="PANTHER" id="PTHR13264">
    <property type="entry name" value="GCIP-INTERACTING PROTEIN P29"/>
    <property type="match status" value="1"/>
</dbReference>
<evidence type="ECO:0000256" key="2">
    <source>
        <dbReference type="ARBA" id="ARBA00010028"/>
    </source>
</evidence>
<dbReference type="PANTHER" id="PTHR13264:SF5">
    <property type="entry name" value="PRE-MRNA-SPLICING FACTOR SYF2"/>
    <property type="match status" value="1"/>
</dbReference>
<keyword evidence="6" id="KW-0747">Spliceosome</keyword>
<dbReference type="GO" id="GO:0071014">
    <property type="term" value="C:post-mRNA release spliceosomal complex"/>
    <property type="evidence" value="ECO:0007669"/>
    <property type="project" value="TreeGrafter"/>
</dbReference>
<feature type="compositionally biased region" description="Basic residues" evidence="11">
    <location>
        <begin position="48"/>
        <end position="57"/>
    </location>
</feature>
<feature type="compositionally biased region" description="Polar residues" evidence="11">
    <location>
        <begin position="156"/>
        <end position="167"/>
    </location>
</feature>
<dbReference type="GO" id="GO:0006397">
    <property type="term" value="P:mRNA processing"/>
    <property type="evidence" value="ECO:0007669"/>
    <property type="project" value="UniProtKB-KW"/>
</dbReference>
<evidence type="ECO:0000256" key="6">
    <source>
        <dbReference type="ARBA" id="ARBA00022728"/>
    </source>
</evidence>
<dbReference type="GO" id="GO:0008380">
    <property type="term" value="P:RNA splicing"/>
    <property type="evidence" value="ECO:0007669"/>
    <property type="project" value="UniProtKB-KW"/>
</dbReference>
<dbReference type="PRINTS" id="PR00930">
    <property type="entry name" value="HIGHMOBLTYIY"/>
</dbReference>
<organism evidence="12 13">
    <name type="scientific">Paraglomus brasilianum</name>
    <dbReference type="NCBI Taxonomy" id="144538"/>
    <lineage>
        <taxon>Eukaryota</taxon>
        <taxon>Fungi</taxon>
        <taxon>Fungi incertae sedis</taxon>
        <taxon>Mucoromycota</taxon>
        <taxon>Glomeromycotina</taxon>
        <taxon>Glomeromycetes</taxon>
        <taxon>Paraglomerales</taxon>
        <taxon>Paraglomeraceae</taxon>
        <taxon>Paraglomus</taxon>
    </lineage>
</organism>
<dbReference type="Proteomes" id="UP000789739">
    <property type="component" value="Unassembled WGS sequence"/>
</dbReference>
<keyword evidence="10" id="KW-0539">Nucleus</keyword>
<protein>
    <recommendedName>
        <fullName evidence="4">Pre-mRNA-splicing factor SYF2</fullName>
    </recommendedName>
    <alternativeName>
        <fullName evidence="3">Pre-mRNA-splicing factor syf2</fullName>
    </alternativeName>
</protein>
<dbReference type="GO" id="GO:0000974">
    <property type="term" value="C:Prp19 complex"/>
    <property type="evidence" value="ECO:0007669"/>
    <property type="project" value="TreeGrafter"/>
</dbReference>
<evidence type="ECO:0000256" key="10">
    <source>
        <dbReference type="ARBA" id="ARBA00023242"/>
    </source>
</evidence>
<comment type="similarity">
    <text evidence="2">Belongs to the SYF2 family.</text>
</comment>
<evidence type="ECO:0000313" key="13">
    <source>
        <dbReference type="Proteomes" id="UP000789739"/>
    </source>
</evidence>
<evidence type="ECO:0000256" key="1">
    <source>
        <dbReference type="ARBA" id="ARBA00004123"/>
    </source>
</evidence>
<feature type="compositionally biased region" description="Polar residues" evidence="11">
    <location>
        <begin position="88"/>
        <end position="104"/>
    </location>
</feature>
<feature type="region of interest" description="Disordered" evidence="11">
    <location>
        <begin position="204"/>
        <end position="444"/>
    </location>
</feature>
<dbReference type="GO" id="GO:0071013">
    <property type="term" value="C:catalytic step 2 spliceosome"/>
    <property type="evidence" value="ECO:0007669"/>
    <property type="project" value="TreeGrafter"/>
</dbReference>
<evidence type="ECO:0000256" key="3">
    <source>
        <dbReference type="ARBA" id="ARBA00013557"/>
    </source>
</evidence>
<feature type="compositionally biased region" description="Polar residues" evidence="11">
    <location>
        <begin position="396"/>
        <end position="408"/>
    </location>
</feature>
<evidence type="ECO:0000256" key="7">
    <source>
        <dbReference type="ARBA" id="ARBA00022737"/>
    </source>
</evidence>
<evidence type="ECO:0000256" key="5">
    <source>
        <dbReference type="ARBA" id="ARBA00022664"/>
    </source>
</evidence>
<keyword evidence="8" id="KW-0238">DNA-binding</keyword>
<gene>
    <name evidence="12" type="ORF">PBRASI_LOCUS5687</name>
</gene>
<reference evidence="12" key="1">
    <citation type="submission" date="2021-06" db="EMBL/GenBank/DDBJ databases">
        <authorList>
            <person name="Kallberg Y."/>
            <person name="Tangrot J."/>
            <person name="Rosling A."/>
        </authorList>
    </citation>
    <scope>NUCLEOTIDE SEQUENCE</scope>
    <source>
        <strain evidence="12">BR232B</strain>
    </source>
</reference>
<dbReference type="SMART" id="SM00384">
    <property type="entry name" value="AT_hook"/>
    <property type="match status" value="7"/>
</dbReference>
<dbReference type="InterPro" id="IPR017956">
    <property type="entry name" value="AT_hook_DNA-bd_motif"/>
</dbReference>
<dbReference type="GO" id="GO:0000785">
    <property type="term" value="C:chromatin"/>
    <property type="evidence" value="ECO:0007669"/>
    <property type="project" value="InterPro"/>
</dbReference>
<feature type="region of interest" description="Disordered" evidence="11">
    <location>
        <begin position="1"/>
        <end position="172"/>
    </location>
</feature>
<feature type="compositionally biased region" description="Basic and acidic residues" evidence="11">
    <location>
        <begin position="282"/>
        <end position="295"/>
    </location>
</feature>
<dbReference type="GO" id="GO:0003677">
    <property type="term" value="F:DNA binding"/>
    <property type="evidence" value="ECO:0007669"/>
    <property type="project" value="UniProtKB-KW"/>
</dbReference>
<feature type="compositionally biased region" description="Polar residues" evidence="11">
    <location>
        <begin position="417"/>
        <end position="429"/>
    </location>
</feature>
<evidence type="ECO:0000256" key="8">
    <source>
        <dbReference type="ARBA" id="ARBA00023125"/>
    </source>
</evidence>
<evidence type="ECO:0000313" key="12">
    <source>
        <dbReference type="EMBL" id="CAG8562930.1"/>
    </source>
</evidence>
<proteinExistence type="inferred from homology"/>
<dbReference type="PRINTS" id="PR00929">
    <property type="entry name" value="ATHOOK"/>
</dbReference>
<feature type="compositionally biased region" description="Polar residues" evidence="11">
    <location>
        <begin position="296"/>
        <end position="317"/>
    </location>
</feature>
<accession>A0A9N9BED2</accession>
<dbReference type="InterPro" id="IPR000116">
    <property type="entry name" value="HMGA"/>
</dbReference>
<dbReference type="AlphaFoldDB" id="A0A9N9BED2"/>
<evidence type="ECO:0000256" key="4">
    <source>
        <dbReference type="ARBA" id="ARBA00014745"/>
    </source>
</evidence>
<dbReference type="GO" id="GO:0006355">
    <property type="term" value="P:regulation of DNA-templated transcription"/>
    <property type="evidence" value="ECO:0007669"/>
    <property type="project" value="InterPro"/>
</dbReference>
<feature type="compositionally biased region" description="Basic and acidic residues" evidence="11">
    <location>
        <begin position="364"/>
        <end position="377"/>
    </location>
</feature>
<evidence type="ECO:0000256" key="9">
    <source>
        <dbReference type="ARBA" id="ARBA00023187"/>
    </source>
</evidence>
<keyword evidence="9" id="KW-0508">mRNA splicing</keyword>
<dbReference type="EMBL" id="CAJVPI010000688">
    <property type="protein sequence ID" value="CAG8562930.1"/>
    <property type="molecule type" value="Genomic_DNA"/>
</dbReference>
<comment type="subcellular location">
    <subcellularLocation>
        <location evidence="1">Nucleus</location>
    </subcellularLocation>
</comment>
<comment type="caution">
    <text evidence="12">The sequence shown here is derived from an EMBL/GenBank/DDBJ whole genome shotgun (WGS) entry which is preliminary data.</text>
</comment>
<evidence type="ECO:0000256" key="11">
    <source>
        <dbReference type="SAM" id="MobiDB-lite"/>
    </source>
</evidence>
<feature type="region of interest" description="Disordered" evidence="11">
    <location>
        <begin position="472"/>
        <end position="492"/>
    </location>
</feature>